<evidence type="ECO:0000256" key="1">
    <source>
        <dbReference type="ARBA" id="ARBA00012528"/>
    </source>
</evidence>
<feature type="transmembrane region" description="Helical" evidence="3">
    <location>
        <begin position="185"/>
        <end position="207"/>
    </location>
</feature>
<name>A0A494VZC6_9SPHN</name>
<feature type="transmembrane region" description="Helical" evidence="3">
    <location>
        <begin position="151"/>
        <end position="173"/>
    </location>
</feature>
<evidence type="ECO:0000313" key="6">
    <source>
        <dbReference type="Proteomes" id="UP000279959"/>
    </source>
</evidence>
<keyword evidence="3" id="KW-0472">Membrane</keyword>
<dbReference type="InterPro" id="IPR000160">
    <property type="entry name" value="GGDEF_dom"/>
</dbReference>
<dbReference type="PROSITE" id="PS50887">
    <property type="entry name" value="GGDEF"/>
    <property type="match status" value="1"/>
</dbReference>
<dbReference type="InterPro" id="IPR029787">
    <property type="entry name" value="Nucleotide_cyclase"/>
</dbReference>
<dbReference type="PANTHER" id="PTHR45138:SF9">
    <property type="entry name" value="DIGUANYLATE CYCLASE DGCM-RELATED"/>
    <property type="match status" value="1"/>
</dbReference>
<dbReference type="PANTHER" id="PTHR45138">
    <property type="entry name" value="REGULATORY COMPONENTS OF SENSORY TRANSDUCTION SYSTEM"/>
    <property type="match status" value="1"/>
</dbReference>
<evidence type="ECO:0000256" key="2">
    <source>
        <dbReference type="ARBA" id="ARBA00034247"/>
    </source>
</evidence>
<feature type="transmembrane region" description="Helical" evidence="3">
    <location>
        <begin position="35"/>
        <end position="57"/>
    </location>
</feature>
<keyword evidence="3" id="KW-1133">Transmembrane helix</keyword>
<dbReference type="KEGG" id="sami:SAMIE_1012840"/>
<dbReference type="InterPro" id="IPR050469">
    <property type="entry name" value="Diguanylate_Cyclase"/>
</dbReference>
<dbReference type="AlphaFoldDB" id="A0A494VZC6"/>
<dbReference type="Proteomes" id="UP000279959">
    <property type="component" value="Chromosome"/>
</dbReference>
<dbReference type="SMART" id="SM00267">
    <property type="entry name" value="GGDEF"/>
    <property type="match status" value="1"/>
</dbReference>
<dbReference type="InterPro" id="IPR043128">
    <property type="entry name" value="Rev_trsase/Diguanyl_cyclase"/>
</dbReference>
<gene>
    <name evidence="5" type="ORF">SAMIE_1012840</name>
</gene>
<feature type="transmembrane region" description="Helical" evidence="3">
    <location>
        <begin position="6"/>
        <end position="26"/>
    </location>
</feature>
<evidence type="ECO:0000259" key="4">
    <source>
        <dbReference type="PROSITE" id="PS50887"/>
    </source>
</evidence>
<comment type="catalytic activity">
    <reaction evidence="2">
        <text>2 GTP = 3',3'-c-di-GMP + 2 diphosphate</text>
        <dbReference type="Rhea" id="RHEA:24898"/>
        <dbReference type="ChEBI" id="CHEBI:33019"/>
        <dbReference type="ChEBI" id="CHEBI:37565"/>
        <dbReference type="ChEBI" id="CHEBI:58805"/>
        <dbReference type="EC" id="2.7.7.65"/>
    </reaction>
</comment>
<dbReference type="SUPFAM" id="SSF55073">
    <property type="entry name" value="Nucleotide cyclase"/>
    <property type="match status" value="1"/>
</dbReference>
<evidence type="ECO:0000313" key="5">
    <source>
        <dbReference type="EMBL" id="BBD97783.1"/>
    </source>
</evidence>
<protein>
    <recommendedName>
        <fullName evidence="1">diguanylate cyclase</fullName>
        <ecNumber evidence="1">2.7.7.65</ecNumber>
    </recommendedName>
</protein>
<proteinExistence type="predicted"/>
<keyword evidence="3" id="KW-0812">Transmembrane</keyword>
<feature type="transmembrane region" description="Helical" evidence="3">
    <location>
        <begin position="63"/>
        <end position="80"/>
    </location>
</feature>
<dbReference type="Pfam" id="PF00990">
    <property type="entry name" value="GGDEF"/>
    <property type="match status" value="1"/>
</dbReference>
<keyword evidence="6" id="KW-1185">Reference proteome</keyword>
<dbReference type="GO" id="GO:0052621">
    <property type="term" value="F:diguanylate cyclase activity"/>
    <property type="evidence" value="ECO:0007669"/>
    <property type="project" value="UniProtKB-EC"/>
</dbReference>
<dbReference type="EMBL" id="AP018664">
    <property type="protein sequence ID" value="BBD97783.1"/>
    <property type="molecule type" value="Genomic_DNA"/>
</dbReference>
<dbReference type="NCBIfam" id="TIGR00254">
    <property type="entry name" value="GGDEF"/>
    <property type="match status" value="1"/>
</dbReference>
<dbReference type="CDD" id="cd01949">
    <property type="entry name" value="GGDEF"/>
    <property type="match status" value="1"/>
</dbReference>
<feature type="domain" description="GGDEF" evidence="4">
    <location>
        <begin position="248"/>
        <end position="380"/>
    </location>
</feature>
<dbReference type="RefSeq" id="WP_066696935.1">
    <property type="nucleotide sequence ID" value="NZ_AP018664.1"/>
</dbReference>
<dbReference type="EC" id="2.7.7.65" evidence="1"/>
<dbReference type="FunFam" id="3.30.70.270:FF:000001">
    <property type="entry name" value="Diguanylate cyclase domain protein"/>
    <property type="match status" value="1"/>
</dbReference>
<accession>A0A494VZC6</accession>
<evidence type="ECO:0000256" key="3">
    <source>
        <dbReference type="SAM" id="Phobius"/>
    </source>
</evidence>
<dbReference type="Gene3D" id="3.30.70.270">
    <property type="match status" value="1"/>
</dbReference>
<feature type="transmembrane region" description="Helical" evidence="3">
    <location>
        <begin position="117"/>
        <end position="139"/>
    </location>
</feature>
<feature type="transmembrane region" description="Helical" evidence="3">
    <location>
        <begin position="92"/>
        <end position="111"/>
    </location>
</feature>
<sequence>MNAPVILLALLFGTALVMTIALAVAWQHFGRQRHVLTWTASYAVGILQWAANAGGYFLKSPPLYILTGIGLVVSGSLLAIGVRQRSGRPLRIAAFAVPGVTVVLAMAIAIGTTGSQLMQGFIIPAYVGGLLAVSALSLWPRERRFTPPERAFFAALLLFAVVQLALAASALLIRGPEDGKQVYRLIFSIFTPTNYVATAVTAVLLVAGDLAQQLGREIRHDALTQVLNRRGLEEAAQQAMALAVRHRRPLALVVCDLDGFKALNDGHGHIVGDQALAAFARLLASTVRRGDVVARMGGDEFGLLLIDTDARAAADVMERVRAEVANLSLARLDEPGLRASFGVAELRSGDASLEDMVARADAALYMAKNGGRDRVTIWREAA</sequence>
<organism evidence="5 6">
    <name type="scientific">Sphingobium amiense</name>
    <dbReference type="NCBI Taxonomy" id="135719"/>
    <lineage>
        <taxon>Bacteria</taxon>
        <taxon>Pseudomonadati</taxon>
        <taxon>Pseudomonadota</taxon>
        <taxon>Alphaproteobacteria</taxon>
        <taxon>Sphingomonadales</taxon>
        <taxon>Sphingomonadaceae</taxon>
        <taxon>Sphingobium</taxon>
    </lineage>
</organism>
<reference evidence="5 6" key="1">
    <citation type="submission" date="2018-05" db="EMBL/GenBank/DDBJ databases">
        <title>Complete Genome Sequence of the Nonylphenol-Degrading Bacterium Sphingobium amiense DSM 16289T.</title>
        <authorList>
            <person name="Ootsuka M."/>
            <person name="Nishizawa T."/>
            <person name="Ohta H."/>
        </authorList>
    </citation>
    <scope>NUCLEOTIDE SEQUENCE [LARGE SCALE GENOMIC DNA]</scope>
    <source>
        <strain evidence="5 6">DSM 16289</strain>
    </source>
</reference>